<dbReference type="InterPro" id="IPR006091">
    <property type="entry name" value="Acyl-CoA_Oxase/DH_mid-dom"/>
</dbReference>
<comment type="cofactor">
    <cofactor evidence="1 6">
        <name>FAD</name>
        <dbReference type="ChEBI" id="CHEBI:57692"/>
    </cofactor>
</comment>
<dbReference type="Gene3D" id="2.40.110.10">
    <property type="entry name" value="Butyryl-CoA Dehydrogenase, subunit A, domain 2"/>
    <property type="match status" value="1"/>
</dbReference>
<keyword evidence="5 6" id="KW-0560">Oxidoreductase</keyword>
<evidence type="ECO:0000256" key="4">
    <source>
        <dbReference type="ARBA" id="ARBA00022827"/>
    </source>
</evidence>
<protein>
    <submittedName>
        <fullName evidence="10">Alkylation response protein AidB-like acyl-CoA dehydrogenase</fullName>
    </submittedName>
</protein>
<evidence type="ECO:0000259" key="7">
    <source>
        <dbReference type="Pfam" id="PF00441"/>
    </source>
</evidence>
<evidence type="ECO:0000313" key="11">
    <source>
        <dbReference type="Proteomes" id="UP000315628"/>
    </source>
</evidence>
<dbReference type="InterPro" id="IPR006089">
    <property type="entry name" value="Acyl-CoA_DH_CS"/>
</dbReference>
<dbReference type="FunFam" id="2.40.110.10:FF:000011">
    <property type="entry name" value="Acyl-CoA dehydrogenase FadE34"/>
    <property type="match status" value="1"/>
</dbReference>
<feature type="domain" description="Acyl-CoA oxidase/dehydrogenase middle" evidence="8">
    <location>
        <begin position="126"/>
        <end position="221"/>
    </location>
</feature>
<dbReference type="InterPro" id="IPR036250">
    <property type="entry name" value="AcylCo_DH-like_C"/>
</dbReference>
<dbReference type="SUPFAM" id="SSF56645">
    <property type="entry name" value="Acyl-CoA dehydrogenase NM domain-like"/>
    <property type="match status" value="1"/>
</dbReference>
<dbReference type="Proteomes" id="UP000315628">
    <property type="component" value="Unassembled WGS sequence"/>
</dbReference>
<gene>
    <name evidence="10" type="ORF">FB557_0258</name>
</gene>
<dbReference type="InterPro" id="IPR013786">
    <property type="entry name" value="AcylCoA_DH/ox_N"/>
</dbReference>
<dbReference type="GO" id="GO:0050660">
    <property type="term" value="F:flavin adenine dinucleotide binding"/>
    <property type="evidence" value="ECO:0007669"/>
    <property type="project" value="InterPro"/>
</dbReference>
<dbReference type="InterPro" id="IPR046373">
    <property type="entry name" value="Acyl-CoA_Oxase/DH_mid-dom_sf"/>
</dbReference>
<dbReference type="PANTHER" id="PTHR43292:SF4">
    <property type="entry name" value="ACYL-COA DEHYDROGENASE FADE34"/>
    <property type="match status" value="1"/>
</dbReference>
<evidence type="ECO:0000313" key="10">
    <source>
        <dbReference type="EMBL" id="TWD16723.1"/>
    </source>
</evidence>
<dbReference type="InterPro" id="IPR037069">
    <property type="entry name" value="AcylCoA_DH/ox_N_sf"/>
</dbReference>
<dbReference type="SUPFAM" id="SSF47203">
    <property type="entry name" value="Acyl-CoA dehydrogenase C-terminal domain-like"/>
    <property type="match status" value="1"/>
</dbReference>
<evidence type="ECO:0000256" key="1">
    <source>
        <dbReference type="ARBA" id="ARBA00001974"/>
    </source>
</evidence>
<evidence type="ECO:0000256" key="6">
    <source>
        <dbReference type="RuleBase" id="RU362125"/>
    </source>
</evidence>
<keyword evidence="4 6" id="KW-0274">FAD</keyword>
<dbReference type="RefSeq" id="WP_211356449.1">
    <property type="nucleotide sequence ID" value="NZ_BAAAYT010000004.1"/>
</dbReference>
<comment type="similarity">
    <text evidence="2 6">Belongs to the acyl-CoA dehydrogenase family.</text>
</comment>
<dbReference type="EMBL" id="VIUW01000001">
    <property type="protein sequence ID" value="TWD16723.1"/>
    <property type="molecule type" value="Genomic_DNA"/>
</dbReference>
<dbReference type="PROSITE" id="PS00072">
    <property type="entry name" value="ACYL_COA_DH_1"/>
    <property type="match status" value="1"/>
</dbReference>
<accession>A0A560WGB0</accession>
<dbReference type="PANTHER" id="PTHR43292">
    <property type="entry name" value="ACYL-COA DEHYDROGENASE"/>
    <property type="match status" value="1"/>
</dbReference>
<reference evidence="10 11" key="1">
    <citation type="submission" date="2019-06" db="EMBL/GenBank/DDBJ databases">
        <title>Sequencing the genomes of 1000 actinobacteria strains.</title>
        <authorList>
            <person name="Klenk H.-P."/>
        </authorList>
    </citation>
    <scope>NUCLEOTIDE SEQUENCE [LARGE SCALE GENOMIC DNA]</scope>
    <source>
        <strain evidence="10 11">DSM 18935</strain>
    </source>
</reference>
<dbReference type="Gene3D" id="1.10.540.10">
    <property type="entry name" value="Acyl-CoA dehydrogenase/oxidase, N-terminal domain"/>
    <property type="match status" value="1"/>
</dbReference>
<keyword evidence="3 6" id="KW-0285">Flavoprotein</keyword>
<dbReference type="Pfam" id="PF00441">
    <property type="entry name" value="Acyl-CoA_dh_1"/>
    <property type="match status" value="1"/>
</dbReference>
<dbReference type="InterPro" id="IPR009100">
    <property type="entry name" value="AcylCoA_DH/oxidase_NM_dom_sf"/>
</dbReference>
<dbReference type="AlphaFoldDB" id="A0A560WGB0"/>
<comment type="caution">
    <text evidence="10">The sequence shown here is derived from an EMBL/GenBank/DDBJ whole genome shotgun (WGS) entry which is preliminary data.</text>
</comment>
<dbReference type="Gene3D" id="1.20.140.10">
    <property type="entry name" value="Butyryl-CoA Dehydrogenase, subunit A, domain 3"/>
    <property type="match status" value="1"/>
</dbReference>
<organism evidence="10 11">
    <name type="scientific">Marihabitans asiaticum</name>
    <dbReference type="NCBI Taxonomy" id="415218"/>
    <lineage>
        <taxon>Bacteria</taxon>
        <taxon>Bacillati</taxon>
        <taxon>Actinomycetota</taxon>
        <taxon>Actinomycetes</taxon>
        <taxon>Micrococcales</taxon>
        <taxon>Intrasporangiaceae</taxon>
        <taxon>Marihabitans</taxon>
    </lineage>
</organism>
<evidence type="ECO:0000256" key="5">
    <source>
        <dbReference type="ARBA" id="ARBA00023002"/>
    </source>
</evidence>
<evidence type="ECO:0000259" key="8">
    <source>
        <dbReference type="Pfam" id="PF02770"/>
    </source>
</evidence>
<feature type="domain" description="Acyl-CoA dehydrogenase/oxidase C-terminal" evidence="7">
    <location>
        <begin position="234"/>
        <end position="376"/>
    </location>
</feature>
<dbReference type="GO" id="GO:0005886">
    <property type="term" value="C:plasma membrane"/>
    <property type="evidence" value="ECO:0007669"/>
    <property type="project" value="TreeGrafter"/>
</dbReference>
<proteinExistence type="inferred from homology"/>
<feature type="domain" description="Acyl-CoA dehydrogenase/oxidase N-terminal" evidence="9">
    <location>
        <begin position="10"/>
        <end position="120"/>
    </location>
</feature>
<keyword evidence="11" id="KW-1185">Reference proteome</keyword>
<evidence type="ECO:0000259" key="9">
    <source>
        <dbReference type="Pfam" id="PF02771"/>
    </source>
</evidence>
<dbReference type="Pfam" id="PF02771">
    <property type="entry name" value="Acyl-CoA_dh_N"/>
    <property type="match status" value="1"/>
</dbReference>
<name>A0A560WGB0_9MICO</name>
<dbReference type="Pfam" id="PF02770">
    <property type="entry name" value="Acyl-CoA_dh_M"/>
    <property type="match status" value="1"/>
</dbReference>
<sequence>MITFPSSELTDDELALRDQVRAFMADYRAQGHRLQLGINAEPDPEFSKLISRRGWVGMSIPVEYSGHGRTAVDRFVVVEEMLAAGAPISAHWVGDRQTAQMLLRFGTEAQKRRFLPRIVTSDVFFCLGMSEPESGSDLASVRTRATRTDGGWILNGQKVWTSGAQYADYAVTLCRTEPLGQSKHVGLSQLLVDLKADGVTVSPIRLLNGAHHFNEVFFDDVFVPDELLLGKPGDGWHQVTSELAHERSGPDRFLSVMPIVQLLYERQRARDLDLEMSEMLGRLFAMYMTFRSMSLSIARRLDAGELPAVEAALVKDMGTEFENQAVAVLRRLVNAEIDPRGGEFEALLADAVITAPTFTLRGGTNEVLRGVIAKDLIRNRRRVA</sequence>
<dbReference type="GO" id="GO:0003995">
    <property type="term" value="F:acyl-CoA dehydrogenase activity"/>
    <property type="evidence" value="ECO:0007669"/>
    <property type="project" value="InterPro"/>
</dbReference>
<evidence type="ECO:0000256" key="3">
    <source>
        <dbReference type="ARBA" id="ARBA00022630"/>
    </source>
</evidence>
<dbReference type="InterPro" id="IPR009075">
    <property type="entry name" value="AcylCo_DH/oxidase_C"/>
</dbReference>
<evidence type="ECO:0000256" key="2">
    <source>
        <dbReference type="ARBA" id="ARBA00009347"/>
    </source>
</evidence>
<dbReference type="InterPro" id="IPR052161">
    <property type="entry name" value="Mycobact_Acyl-CoA_DH"/>
</dbReference>